<comment type="caution">
    <text evidence="1">The sequence shown here is derived from an EMBL/GenBank/DDBJ whole genome shotgun (WGS) entry which is preliminary data.</text>
</comment>
<protein>
    <submittedName>
        <fullName evidence="1">Uncharacterized protein</fullName>
    </submittedName>
</protein>
<accession>A0A9D5AI01</accession>
<name>A0A9D5AI01_PEA</name>
<gene>
    <name evidence="1" type="ORF">KIW84_057318</name>
</gene>
<dbReference type="EMBL" id="JAMSHJ010000005">
    <property type="protein sequence ID" value="KAI5412612.1"/>
    <property type="molecule type" value="Genomic_DNA"/>
</dbReference>
<dbReference type="InterPro" id="IPR046342">
    <property type="entry name" value="CBS_dom_sf"/>
</dbReference>
<keyword evidence="2" id="KW-1185">Reference proteome</keyword>
<dbReference type="SUPFAM" id="SSF54631">
    <property type="entry name" value="CBS-domain pair"/>
    <property type="match status" value="1"/>
</dbReference>
<dbReference type="AlphaFoldDB" id="A0A9D5AI01"/>
<organism evidence="1 2">
    <name type="scientific">Pisum sativum</name>
    <name type="common">Garden pea</name>
    <name type="synonym">Lathyrus oleraceus</name>
    <dbReference type="NCBI Taxonomy" id="3888"/>
    <lineage>
        <taxon>Eukaryota</taxon>
        <taxon>Viridiplantae</taxon>
        <taxon>Streptophyta</taxon>
        <taxon>Embryophyta</taxon>
        <taxon>Tracheophyta</taxon>
        <taxon>Spermatophyta</taxon>
        <taxon>Magnoliopsida</taxon>
        <taxon>eudicotyledons</taxon>
        <taxon>Gunneridae</taxon>
        <taxon>Pentapetalae</taxon>
        <taxon>rosids</taxon>
        <taxon>fabids</taxon>
        <taxon>Fabales</taxon>
        <taxon>Fabaceae</taxon>
        <taxon>Papilionoideae</taxon>
        <taxon>50 kb inversion clade</taxon>
        <taxon>NPAAA clade</taxon>
        <taxon>Hologalegina</taxon>
        <taxon>IRL clade</taxon>
        <taxon>Fabeae</taxon>
        <taxon>Lathyrus</taxon>
    </lineage>
</organism>
<proteinExistence type="predicted"/>
<evidence type="ECO:0000313" key="2">
    <source>
        <dbReference type="Proteomes" id="UP001058974"/>
    </source>
</evidence>
<sequence>MRDHQIGGLPVVEGPTKTIVGNLSIRDIRYLLLKPEIFSNFGALVVFDARSSNMPAILFAADPHSAQICISVSLKQSASHLSADCKSS</sequence>
<reference evidence="1 2" key="1">
    <citation type="journal article" date="2022" name="Nat. Genet.">
        <title>Improved pea reference genome and pan-genome highlight genomic features and evolutionary characteristics.</title>
        <authorList>
            <person name="Yang T."/>
            <person name="Liu R."/>
            <person name="Luo Y."/>
            <person name="Hu S."/>
            <person name="Wang D."/>
            <person name="Wang C."/>
            <person name="Pandey M.K."/>
            <person name="Ge S."/>
            <person name="Xu Q."/>
            <person name="Li N."/>
            <person name="Li G."/>
            <person name="Huang Y."/>
            <person name="Saxena R.K."/>
            <person name="Ji Y."/>
            <person name="Li M."/>
            <person name="Yan X."/>
            <person name="He Y."/>
            <person name="Liu Y."/>
            <person name="Wang X."/>
            <person name="Xiang C."/>
            <person name="Varshney R.K."/>
            <person name="Ding H."/>
            <person name="Gao S."/>
            <person name="Zong X."/>
        </authorList>
    </citation>
    <scope>NUCLEOTIDE SEQUENCE [LARGE SCALE GENOMIC DNA]</scope>
    <source>
        <strain evidence="1 2">cv. Zhongwan 6</strain>
    </source>
</reference>
<dbReference type="Proteomes" id="UP001058974">
    <property type="component" value="Chromosome 5"/>
</dbReference>
<dbReference type="Gramene" id="Psat05G0731800-T1">
    <property type="protein sequence ID" value="KAI5412612.1"/>
    <property type="gene ID" value="KIW84_057318"/>
</dbReference>
<evidence type="ECO:0000313" key="1">
    <source>
        <dbReference type="EMBL" id="KAI5412612.1"/>
    </source>
</evidence>